<dbReference type="AlphaFoldDB" id="A0A8E2JEY0"/>
<gene>
    <name evidence="2" type="ORF">K432DRAFT_65040</name>
</gene>
<dbReference type="PANTHER" id="PTHR36195">
    <property type="entry name" value="DOMAIN PROTEIN, PUTATIVE (AFU_ORTHOLOGUE AFUA_5G01990)-RELATED-RELATED"/>
    <property type="match status" value="1"/>
</dbReference>
<dbReference type="InterPro" id="IPR006771">
    <property type="entry name" value="CetA-like"/>
</dbReference>
<evidence type="ECO:0000313" key="3">
    <source>
        <dbReference type="Proteomes" id="UP000250266"/>
    </source>
</evidence>
<sequence length="160" mass="17306">MRFSNIFLSALASIVLLAKAAPVTDSNSIPHVFVVNHCPYDVYVSSVDSVAGPVESVPAGDYWYEDMHYDPAAGVAIKVATEKDGLFNGSPVFIFAYSISPAEKLVWYSLSNIVGDPFSGYRVILHSRKAGACPTLQWPTDNGITRNCADTDDLILSLCV</sequence>
<organism evidence="2 3">
    <name type="scientific">Lepidopterella palustris CBS 459.81</name>
    <dbReference type="NCBI Taxonomy" id="1314670"/>
    <lineage>
        <taxon>Eukaryota</taxon>
        <taxon>Fungi</taxon>
        <taxon>Dikarya</taxon>
        <taxon>Ascomycota</taxon>
        <taxon>Pezizomycotina</taxon>
        <taxon>Dothideomycetes</taxon>
        <taxon>Pleosporomycetidae</taxon>
        <taxon>Mytilinidiales</taxon>
        <taxon>Argynnaceae</taxon>
        <taxon>Lepidopterella</taxon>
    </lineage>
</organism>
<name>A0A8E2JEY0_9PEZI</name>
<keyword evidence="1" id="KW-0732">Signal</keyword>
<evidence type="ECO:0000256" key="1">
    <source>
        <dbReference type="SAM" id="SignalP"/>
    </source>
</evidence>
<evidence type="ECO:0000313" key="2">
    <source>
        <dbReference type="EMBL" id="OCK79519.1"/>
    </source>
</evidence>
<dbReference type="Proteomes" id="UP000250266">
    <property type="component" value="Unassembled WGS sequence"/>
</dbReference>
<dbReference type="OrthoDB" id="3682664at2759"/>
<keyword evidence="3" id="KW-1185">Reference proteome</keyword>
<reference evidence="2 3" key="1">
    <citation type="journal article" date="2016" name="Nat. Commun.">
        <title>Ectomycorrhizal ecology is imprinted in the genome of the dominant symbiotic fungus Cenococcum geophilum.</title>
        <authorList>
            <consortium name="DOE Joint Genome Institute"/>
            <person name="Peter M."/>
            <person name="Kohler A."/>
            <person name="Ohm R.A."/>
            <person name="Kuo A."/>
            <person name="Krutzmann J."/>
            <person name="Morin E."/>
            <person name="Arend M."/>
            <person name="Barry K.W."/>
            <person name="Binder M."/>
            <person name="Choi C."/>
            <person name="Clum A."/>
            <person name="Copeland A."/>
            <person name="Grisel N."/>
            <person name="Haridas S."/>
            <person name="Kipfer T."/>
            <person name="LaButti K."/>
            <person name="Lindquist E."/>
            <person name="Lipzen A."/>
            <person name="Maire R."/>
            <person name="Meier B."/>
            <person name="Mihaltcheva S."/>
            <person name="Molinier V."/>
            <person name="Murat C."/>
            <person name="Poggeler S."/>
            <person name="Quandt C.A."/>
            <person name="Sperisen C."/>
            <person name="Tritt A."/>
            <person name="Tisserant E."/>
            <person name="Crous P.W."/>
            <person name="Henrissat B."/>
            <person name="Nehls U."/>
            <person name="Egli S."/>
            <person name="Spatafora J.W."/>
            <person name="Grigoriev I.V."/>
            <person name="Martin F.M."/>
        </authorList>
    </citation>
    <scope>NUCLEOTIDE SEQUENCE [LARGE SCALE GENOMIC DNA]</scope>
    <source>
        <strain evidence="2 3">CBS 459.81</strain>
    </source>
</reference>
<dbReference type="EMBL" id="KV745001">
    <property type="protein sequence ID" value="OCK79519.1"/>
    <property type="molecule type" value="Genomic_DNA"/>
</dbReference>
<protein>
    <submittedName>
        <fullName evidence="2">Uncharacterized protein</fullName>
    </submittedName>
</protein>
<feature type="chain" id="PRO_5034500919" evidence="1">
    <location>
        <begin position="21"/>
        <end position="160"/>
    </location>
</feature>
<proteinExistence type="predicted"/>
<feature type="signal peptide" evidence="1">
    <location>
        <begin position="1"/>
        <end position="20"/>
    </location>
</feature>
<accession>A0A8E2JEY0</accession>
<dbReference type="PANTHER" id="PTHR36195:SF4">
    <property type="entry name" value="DOMAIN PROTEIN, PUTATIVE (AFU_ORTHOLOGUE AFUA_5G01990)-RELATED"/>
    <property type="match status" value="1"/>
</dbReference>
<dbReference type="Pfam" id="PF04681">
    <property type="entry name" value="Bys1"/>
    <property type="match status" value="1"/>
</dbReference>